<keyword evidence="3" id="KW-0479">Metal-binding</keyword>
<dbReference type="InterPro" id="IPR044066">
    <property type="entry name" value="TRIAD_supradom"/>
</dbReference>
<gene>
    <name evidence="10" type="ORF">GSTUAT00001579001</name>
</gene>
<evidence type="ECO:0000256" key="8">
    <source>
        <dbReference type="SAM" id="MobiDB-lite"/>
    </source>
</evidence>
<feature type="region of interest" description="Disordered" evidence="8">
    <location>
        <begin position="844"/>
        <end position="868"/>
    </location>
</feature>
<evidence type="ECO:0000259" key="9">
    <source>
        <dbReference type="PROSITE" id="PS51873"/>
    </source>
</evidence>
<evidence type="ECO:0000256" key="3">
    <source>
        <dbReference type="ARBA" id="ARBA00022723"/>
    </source>
</evidence>
<feature type="compositionally biased region" description="Basic and acidic residues" evidence="8">
    <location>
        <begin position="44"/>
        <end position="56"/>
    </location>
</feature>
<feature type="compositionally biased region" description="Acidic residues" evidence="8">
    <location>
        <begin position="103"/>
        <end position="132"/>
    </location>
</feature>
<accession>A0A292Q3C2</accession>
<proteinExistence type="predicted"/>
<dbReference type="SMART" id="SM00647">
    <property type="entry name" value="IBR"/>
    <property type="match status" value="1"/>
</dbReference>
<reference evidence="10" key="1">
    <citation type="submission" date="2015-10" db="EMBL/GenBank/DDBJ databases">
        <authorList>
            <person name="Regsiter A."/>
            <person name="william w."/>
        </authorList>
    </citation>
    <scope>NUCLEOTIDE SEQUENCE</scope>
    <source>
        <strain evidence="10">Montdore</strain>
    </source>
</reference>
<dbReference type="SUPFAM" id="SSF57850">
    <property type="entry name" value="RING/U-box"/>
    <property type="match status" value="1"/>
</dbReference>
<feature type="compositionally biased region" description="Polar residues" evidence="8">
    <location>
        <begin position="84"/>
        <end position="94"/>
    </location>
</feature>
<dbReference type="InterPro" id="IPR047545">
    <property type="entry name" value="BRcat_RBR_RNF216"/>
</dbReference>
<feature type="region of interest" description="Disordered" evidence="8">
    <location>
        <begin position="44"/>
        <end position="144"/>
    </location>
</feature>
<keyword evidence="11" id="KW-1185">Reference proteome</keyword>
<dbReference type="Gene3D" id="1.20.120.1750">
    <property type="match status" value="1"/>
</dbReference>
<feature type="region of interest" description="Disordered" evidence="8">
    <location>
        <begin position="237"/>
        <end position="259"/>
    </location>
</feature>
<evidence type="ECO:0000256" key="4">
    <source>
        <dbReference type="ARBA" id="ARBA00022737"/>
    </source>
</evidence>
<dbReference type="InterPro" id="IPR051628">
    <property type="entry name" value="LUBAC_E3_Ligases"/>
</dbReference>
<feature type="compositionally biased region" description="Pro residues" evidence="8">
    <location>
        <begin position="686"/>
        <end position="698"/>
    </location>
</feature>
<evidence type="ECO:0000256" key="5">
    <source>
        <dbReference type="ARBA" id="ARBA00022771"/>
    </source>
</evidence>
<dbReference type="GO" id="GO:0016740">
    <property type="term" value="F:transferase activity"/>
    <property type="evidence" value="ECO:0007669"/>
    <property type="project" value="UniProtKB-KW"/>
</dbReference>
<dbReference type="CDD" id="cd20353">
    <property type="entry name" value="Rcat_RBR_RNF216"/>
    <property type="match status" value="1"/>
</dbReference>
<dbReference type="InterPro" id="IPR047544">
    <property type="entry name" value="RING-HC_RBR_RNF216"/>
</dbReference>
<keyword evidence="7" id="KW-0862">Zinc</keyword>
<dbReference type="AlphaFoldDB" id="A0A292Q3C2"/>
<dbReference type="PANTHER" id="PTHR22770:SF47">
    <property type="entry name" value="E3 UBIQUITIN-PROTEIN LIGASE RNF216"/>
    <property type="match status" value="1"/>
</dbReference>
<feature type="compositionally biased region" description="Low complexity" evidence="8">
    <location>
        <begin position="858"/>
        <end position="868"/>
    </location>
</feature>
<keyword evidence="4" id="KW-0677">Repeat</keyword>
<dbReference type="Pfam" id="PF26200">
    <property type="entry name" value="Rcat_RNF216"/>
    <property type="match status" value="1"/>
</dbReference>
<comment type="pathway">
    <text evidence="1">Protein modification; protein ubiquitination.</text>
</comment>
<dbReference type="Pfam" id="PF26191">
    <property type="entry name" value="RING-HC_RBR_RNF216"/>
    <property type="match status" value="1"/>
</dbReference>
<name>A0A292Q3C2_9PEZI</name>
<feature type="non-terminal residue" evidence="10">
    <location>
        <position position="1"/>
    </location>
</feature>
<keyword evidence="6" id="KW-0833">Ubl conjugation pathway</keyword>
<dbReference type="PANTHER" id="PTHR22770">
    <property type="entry name" value="UBIQUITIN CONJUGATING ENZYME 7 INTERACTING PROTEIN-RELATED"/>
    <property type="match status" value="1"/>
</dbReference>
<dbReference type="CDD" id="cd20339">
    <property type="entry name" value="BRcat_RBR_RNF216"/>
    <property type="match status" value="1"/>
</dbReference>
<feature type="compositionally biased region" description="Low complexity" evidence="8">
    <location>
        <begin position="662"/>
        <end position="678"/>
    </location>
</feature>
<feature type="compositionally biased region" description="Basic and acidic residues" evidence="8">
    <location>
        <begin position="240"/>
        <end position="257"/>
    </location>
</feature>
<evidence type="ECO:0000256" key="6">
    <source>
        <dbReference type="ARBA" id="ARBA00022786"/>
    </source>
</evidence>
<dbReference type="InterPro" id="IPR047546">
    <property type="entry name" value="Rcat_RBR_RNF216"/>
</dbReference>
<evidence type="ECO:0000256" key="7">
    <source>
        <dbReference type="ARBA" id="ARBA00022833"/>
    </source>
</evidence>
<dbReference type="Proteomes" id="UP001412239">
    <property type="component" value="Unassembled WGS sequence"/>
</dbReference>
<evidence type="ECO:0000256" key="2">
    <source>
        <dbReference type="ARBA" id="ARBA00022679"/>
    </source>
</evidence>
<organism evidence="10 11">
    <name type="scientific">Tuber aestivum</name>
    <name type="common">summer truffle</name>
    <dbReference type="NCBI Taxonomy" id="59557"/>
    <lineage>
        <taxon>Eukaryota</taxon>
        <taxon>Fungi</taxon>
        <taxon>Dikarya</taxon>
        <taxon>Ascomycota</taxon>
        <taxon>Pezizomycotina</taxon>
        <taxon>Pezizomycetes</taxon>
        <taxon>Pezizales</taxon>
        <taxon>Tuberaceae</taxon>
        <taxon>Tuber</taxon>
    </lineage>
</organism>
<evidence type="ECO:0000313" key="10">
    <source>
        <dbReference type="EMBL" id="CUS14289.1"/>
    </source>
</evidence>
<evidence type="ECO:0000256" key="1">
    <source>
        <dbReference type="ARBA" id="ARBA00004906"/>
    </source>
</evidence>
<dbReference type="CDD" id="cd16630">
    <property type="entry name" value="RING-HC_RBR_RNF216"/>
    <property type="match status" value="1"/>
</dbReference>
<feature type="compositionally biased region" description="Pro residues" evidence="8">
    <location>
        <begin position="794"/>
        <end position="805"/>
    </location>
</feature>
<evidence type="ECO:0000313" key="11">
    <source>
        <dbReference type="Proteomes" id="UP001412239"/>
    </source>
</evidence>
<dbReference type="EMBL" id="LN890960">
    <property type="protein sequence ID" value="CUS14289.1"/>
    <property type="molecule type" value="Genomic_DNA"/>
</dbReference>
<protein>
    <recommendedName>
        <fullName evidence="9">RING-type domain-containing protein</fullName>
    </recommendedName>
</protein>
<dbReference type="CDD" id="cd14279">
    <property type="entry name" value="CUE"/>
    <property type="match status" value="1"/>
</dbReference>
<feature type="domain" description="RING-type" evidence="9">
    <location>
        <begin position="383"/>
        <end position="602"/>
    </location>
</feature>
<feature type="region of interest" description="Disordered" evidence="8">
    <location>
        <begin position="784"/>
        <end position="807"/>
    </location>
</feature>
<dbReference type="PROSITE" id="PS51873">
    <property type="entry name" value="TRIAD"/>
    <property type="match status" value="1"/>
</dbReference>
<keyword evidence="2" id="KW-0808">Transferase</keyword>
<feature type="region of interest" description="Disordered" evidence="8">
    <location>
        <begin position="643"/>
        <end position="700"/>
    </location>
</feature>
<dbReference type="InterPro" id="IPR002867">
    <property type="entry name" value="IBR_dom"/>
</dbReference>
<dbReference type="GO" id="GO:0008270">
    <property type="term" value="F:zinc ion binding"/>
    <property type="evidence" value="ECO:0007669"/>
    <property type="project" value="UniProtKB-KW"/>
</dbReference>
<keyword evidence="5" id="KW-0863">Zinc-finger</keyword>
<sequence>MDGLRSIFPGHPTLSLERALNGAGGDLERAIDIVLRGQQEQEFRELARRQHQERPQQGKQLNQKLPTPLPTQRIRQDLDRPLLSPSTASANSFGSLRISDGDGGGDDDDDDDDDDDGDDDGDDDAGDGDEEFVFGGTDGMEISGDEPLRMERERNGNGKQVEQVEQVGEEWKKPVASQEDVLQNVLSIFPDACLTHIANLYREYYLLQGSDITEFIANKLAETDYPKSELVLKAGMKRKRAEEDEKGEKGPDYEANDRPPVVGERCQLVRSVLKQEFPLMPVRFIEKVMAQNRNYLAKSYSALVKADKSYNPQTNAPYKQLVHPRKMEGRSHELKKGKDWTEISAELEYARGEVRREEMQAQMDADAMLAAQINEKEHQESNMLMECGCCFGEYPFNSMTHCNDLHFFCLDCARRNAETEVGNGRHKLSCMDGSGCKALFPRGQMLRFLDDKTLSALAKIEQEDALRIAEIDGLVKCPFCDYGAICAPPEVDKEFKCQNPDCMEISCRLCSQKSHIPLTCQEYAKDNKLNVRHRVEEAMTEALVRKCNKCSYPYIKEYGCNKIHCNRCNTLQCYICSQTIKNYDHFNDPARGGKIGNCPLFDNTEERHHDEVETAAKKTMEMLREEHPELDDEDLKVELSERVRKGEEAKRSRAAAANGGIPAYQPQAARQPAAAPPGVRRRAAGPPAPAPPPVPPVGGPIVGVGPRGRILQRVRDRIQQVVQPQAPPAQPAPVIMGHQLPLFHQVAQNMYPIPIPQYAPYPAPNQYPGAKPAQQPPIGGLPVAHGAPVVNEHIPPPPPQPPPQPYRRAVLSRRNTVAAGRPIGAQVQGMGMAMQEQNLMMAMGRAQAQAPTPPAGPPSGISAPRRRR</sequence>